<feature type="domain" description="Zinc finger PHD-type" evidence="5">
    <location>
        <begin position="451"/>
        <end position="491"/>
    </location>
</feature>
<organism evidence="6 7">
    <name type="scientific">Mycena albidolilacea</name>
    <dbReference type="NCBI Taxonomy" id="1033008"/>
    <lineage>
        <taxon>Eukaryota</taxon>
        <taxon>Fungi</taxon>
        <taxon>Dikarya</taxon>
        <taxon>Basidiomycota</taxon>
        <taxon>Agaricomycotina</taxon>
        <taxon>Agaricomycetes</taxon>
        <taxon>Agaricomycetidae</taxon>
        <taxon>Agaricales</taxon>
        <taxon>Marasmiineae</taxon>
        <taxon>Mycenaceae</taxon>
        <taxon>Mycena</taxon>
    </lineage>
</organism>
<feature type="compositionally biased region" description="Polar residues" evidence="4">
    <location>
        <begin position="109"/>
        <end position="121"/>
    </location>
</feature>
<dbReference type="InterPro" id="IPR011011">
    <property type="entry name" value="Znf_FYVE_PHD"/>
</dbReference>
<keyword evidence="2" id="KW-0863">Zinc-finger</keyword>
<feature type="region of interest" description="Disordered" evidence="4">
    <location>
        <begin position="22"/>
        <end position="70"/>
    </location>
</feature>
<gene>
    <name evidence="6" type="ORF">DFH08DRAFT_891548</name>
</gene>
<feature type="compositionally biased region" description="Polar residues" evidence="4">
    <location>
        <begin position="343"/>
        <end position="352"/>
    </location>
</feature>
<dbReference type="InterPro" id="IPR016197">
    <property type="entry name" value="Chromo-like_dom_sf"/>
</dbReference>
<dbReference type="AlphaFoldDB" id="A0AAD6ZEA8"/>
<dbReference type="CDD" id="cd15489">
    <property type="entry name" value="PHD_SF"/>
    <property type="match status" value="1"/>
</dbReference>
<evidence type="ECO:0000313" key="6">
    <source>
        <dbReference type="EMBL" id="KAJ7319106.1"/>
    </source>
</evidence>
<proteinExistence type="predicted"/>
<dbReference type="SMART" id="SM00249">
    <property type="entry name" value="PHD"/>
    <property type="match status" value="1"/>
</dbReference>
<dbReference type="Pfam" id="PF00628">
    <property type="entry name" value="PHD"/>
    <property type="match status" value="1"/>
</dbReference>
<dbReference type="InterPro" id="IPR013083">
    <property type="entry name" value="Znf_RING/FYVE/PHD"/>
</dbReference>
<feature type="region of interest" description="Disordered" evidence="4">
    <location>
        <begin position="157"/>
        <end position="426"/>
    </location>
</feature>
<feature type="region of interest" description="Disordered" evidence="4">
    <location>
        <begin position="106"/>
        <end position="128"/>
    </location>
</feature>
<dbReference type="EMBL" id="JARIHO010000055">
    <property type="protein sequence ID" value="KAJ7319106.1"/>
    <property type="molecule type" value="Genomic_DNA"/>
</dbReference>
<feature type="compositionally biased region" description="Pro residues" evidence="4">
    <location>
        <begin position="279"/>
        <end position="291"/>
    </location>
</feature>
<dbReference type="GO" id="GO:0008270">
    <property type="term" value="F:zinc ion binding"/>
    <property type="evidence" value="ECO:0007669"/>
    <property type="project" value="UniProtKB-KW"/>
</dbReference>
<reference evidence="6" key="1">
    <citation type="submission" date="2023-03" db="EMBL/GenBank/DDBJ databases">
        <title>Massive genome expansion in bonnet fungi (Mycena s.s.) driven by repeated elements and novel gene families across ecological guilds.</title>
        <authorList>
            <consortium name="Lawrence Berkeley National Laboratory"/>
            <person name="Harder C.B."/>
            <person name="Miyauchi S."/>
            <person name="Viragh M."/>
            <person name="Kuo A."/>
            <person name="Thoen E."/>
            <person name="Andreopoulos B."/>
            <person name="Lu D."/>
            <person name="Skrede I."/>
            <person name="Drula E."/>
            <person name="Henrissat B."/>
            <person name="Morin E."/>
            <person name="Kohler A."/>
            <person name="Barry K."/>
            <person name="LaButti K."/>
            <person name="Morin E."/>
            <person name="Salamov A."/>
            <person name="Lipzen A."/>
            <person name="Mereny Z."/>
            <person name="Hegedus B."/>
            <person name="Baldrian P."/>
            <person name="Stursova M."/>
            <person name="Weitz H."/>
            <person name="Taylor A."/>
            <person name="Grigoriev I.V."/>
            <person name="Nagy L.G."/>
            <person name="Martin F."/>
            <person name="Kauserud H."/>
        </authorList>
    </citation>
    <scope>NUCLEOTIDE SEQUENCE</scope>
    <source>
        <strain evidence="6">CBHHK002</strain>
    </source>
</reference>
<evidence type="ECO:0000256" key="3">
    <source>
        <dbReference type="ARBA" id="ARBA00022833"/>
    </source>
</evidence>
<protein>
    <recommendedName>
        <fullName evidence="5">Zinc finger PHD-type domain-containing protein</fullName>
    </recommendedName>
</protein>
<dbReference type="InterPro" id="IPR019787">
    <property type="entry name" value="Znf_PHD-finger"/>
</dbReference>
<evidence type="ECO:0000256" key="2">
    <source>
        <dbReference type="ARBA" id="ARBA00022771"/>
    </source>
</evidence>
<dbReference type="Gene3D" id="2.40.50.40">
    <property type="match status" value="1"/>
</dbReference>
<feature type="compositionally biased region" description="Low complexity" evidence="4">
    <location>
        <begin position="26"/>
        <end position="46"/>
    </location>
</feature>
<keyword evidence="1" id="KW-0479">Metal-binding</keyword>
<feature type="compositionally biased region" description="Low complexity" evidence="4">
    <location>
        <begin position="355"/>
        <end position="364"/>
    </location>
</feature>
<keyword evidence="3" id="KW-0862">Zinc</keyword>
<evidence type="ECO:0000259" key="5">
    <source>
        <dbReference type="SMART" id="SM00249"/>
    </source>
</evidence>
<evidence type="ECO:0000313" key="7">
    <source>
        <dbReference type="Proteomes" id="UP001218218"/>
    </source>
</evidence>
<dbReference type="SUPFAM" id="SSF54160">
    <property type="entry name" value="Chromo domain-like"/>
    <property type="match status" value="1"/>
</dbReference>
<evidence type="ECO:0000256" key="1">
    <source>
        <dbReference type="ARBA" id="ARBA00022723"/>
    </source>
</evidence>
<accession>A0AAD6ZEA8</accession>
<comment type="caution">
    <text evidence="6">The sequence shown here is derived from an EMBL/GenBank/DDBJ whole genome shotgun (WGS) entry which is preliminary data.</text>
</comment>
<dbReference type="Gene3D" id="3.30.40.10">
    <property type="entry name" value="Zinc/RING finger domain, C3HC4 (zinc finger)"/>
    <property type="match status" value="1"/>
</dbReference>
<evidence type="ECO:0000256" key="4">
    <source>
        <dbReference type="SAM" id="MobiDB-lite"/>
    </source>
</evidence>
<dbReference type="SUPFAM" id="SSF57903">
    <property type="entry name" value="FYVE/PHD zinc finger"/>
    <property type="match status" value="1"/>
</dbReference>
<feature type="compositionally biased region" description="Polar residues" evidence="4">
    <location>
        <begin position="158"/>
        <end position="169"/>
    </location>
</feature>
<dbReference type="InterPro" id="IPR001965">
    <property type="entry name" value="Znf_PHD"/>
</dbReference>
<feature type="compositionally biased region" description="Polar residues" evidence="4">
    <location>
        <begin position="318"/>
        <end position="327"/>
    </location>
</feature>
<keyword evidence="7" id="KW-1185">Reference proteome</keyword>
<sequence length="607" mass="65723">MATSPFKRTYADAGIFSKTPIKPRLSSVAAGSSSSSPTDVSPTDASSENRFASTIVADDGSIPTKKSGRQEADALVEETVSLPIPKPTFTSVSPVARALVPADWDQRYDPSQQPFSFNPDQSPEGMETYTVLSKQSPSTDGTIASLRQAVVGDRFVPSMSTPFRSTSVHPISPAPPGSPPQSPRQITPFPVHDYASPPRDDDTRESSVGVHFLPPLPPARSALSRSPTVEAEDVELKSPSADTLQEELSVLDMMGSPRSETHSNIASPAPWRPRAESQPPVPSSVSPPPMQLPQTSPPRLRLSIPGSSSSGPFRDRSPSTPSRQGSAYPSAADLFDDPFMSPLSPSTPSQVMSRPVSPASASSVLWNMDIPVPPPESERRSISMRSKKRKAKAQEAATTQEQGPPPKRRKSKAGLGPSAKQEKARKKIKKVKAEGDPVMWPEMTLEEDVVSEFVGKFIGCDRCERWYHFTCLGIGPGDSRLEGEFLCPLCVAGHALPPEGSKDDDGSEAQCSRPGCPIQDKFFVPAGIFGRYTKLSSTHGRVSLWLVFWEGYKWEDATWEPTRPSDEAVEEFERRAAEEGINLDDDSVSCIMLSEAREGGVNDPELI</sequence>
<feature type="compositionally biased region" description="Pro residues" evidence="4">
    <location>
        <begin position="172"/>
        <end position="182"/>
    </location>
</feature>
<dbReference type="Proteomes" id="UP001218218">
    <property type="component" value="Unassembled WGS sequence"/>
</dbReference>
<name>A0AAD6ZEA8_9AGAR</name>